<dbReference type="InterPro" id="IPR025332">
    <property type="entry name" value="DUF4238"/>
</dbReference>
<organism evidence="1 2">
    <name type="scientific">Nesterenkonia sandarakina</name>
    <dbReference type="NCBI Taxonomy" id="272918"/>
    <lineage>
        <taxon>Bacteria</taxon>
        <taxon>Bacillati</taxon>
        <taxon>Actinomycetota</taxon>
        <taxon>Actinomycetes</taxon>
        <taxon>Micrococcales</taxon>
        <taxon>Micrococcaceae</taxon>
        <taxon>Nesterenkonia</taxon>
    </lineage>
</organism>
<name>A0A2T0YBD0_9MICC</name>
<accession>A0A2T0YBD0</accession>
<dbReference type="Pfam" id="PF14022">
    <property type="entry name" value="DUF4238"/>
    <property type="match status" value="1"/>
</dbReference>
<keyword evidence="2" id="KW-1185">Reference proteome</keyword>
<sequence length="260" mass="28591">MERGFYAVNAHPVDSEALEKAFGPVEGLAIKVFKKIDSGTWPLSVDDRIALGAFVILQALRGPNLRQLAESLQAGIVERENQRVAEHGAAKWFAERGLQLTEQRAREGWDAAVGTGEPLVTIDAAYHARQIATHAETVLPYLLGRYWTLVRFDAPTLITSDAPVSLHDVEDGPRRWGLLNAPSISLPLSRTTALVFGATYSLESEDDAEALLGGAFDQVVQGDNVWKKRLNARTVHNATRTLFHHPDDATLIPSELPRWG</sequence>
<evidence type="ECO:0000313" key="1">
    <source>
        <dbReference type="EMBL" id="PRZ12015.1"/>
    </source>
</evidence>
<dbReference type="AlphaFoldDB" id="A0A2T0YBD0"/>
<reference evidence="1 2" key="1">
    <citation type="submission" date="2018-03" db="EMBL/GenBank/DDBJ databases">
        <title>Comparative analysis of microorganisms from saline springs in Andes Mountain Range, Colombia.</title>
        <authorList>
            <person name="Rubin E."/>
        </authorList>
    </citation>
    <scope>NUCLEOTIDE SEQUENCE [LARGE SCALE GENOMIC DNA]</scope>
    <source>
        <strain evidence="1 2">CG 35</strain>
    </source>
</reference>
<dbReference type="Proteomes" id="UP000238217">
    <property type="component" value="Unassembled WGS sequence"/>
</dbReference>
<evidence type="ECO:0000313" key="2">
    <source>
        <dbReference type="Proteomes" id="UP000238217"/>
    </source>
</evidence>
<proteinExistence type="predicted"/>
<gene>
    <name evidence="1" type="ORF">BCL67_12617</name>
</gene>
<comment type="caution">
    <text evidence="1">The sequence shown here is derived from an EMBL/GenBank/DDBJ whole genome shotgun (WGS) entry which is preliminary data.</text>
</comment>
<dbReference type="EMBL" id="PVTY01000026">
    <property type="protein sequence ID" value="PRZ12015.1"/>
    <property type="molecule type" value="Genomic_DNA"/>
</dbReference>
<protein>
    <submittedName>
        <fullName evidence="1">Uncharacterized protein DUF4238</fullName>
    </submittedName>
</protein>